<dbReference type="SUPFAM" id="SSF53474">
    <property type="entry name" value="alpha/beta-Hydrolases"/>
    <property type="match status" value="1"/>
</dbReference>
<dbReference type="Proteomes" id="UP001597475">
    <property type="component" value="Unassembled WGS sequence"/>
</dbReference>
<protein>
    <submittedName>
        <fullName evidence="1">Alpha/beta hydrolase</fullName>
    </submittedName>
</protein>
<accession>A0ABW5P336</accession>
<dbReference type="EMBL" id="JBHUMK010000036">
    <property type="protein sequence ID" value="MFD2609415.1"/>
    <property type="molecule type" value="Genomic_DNA"/>
</dbReference>
<evidence type="ECO:0000313" key="1">
    <source>
        <dbReference type="EMBL" id="MFD2609415.1"/>
    </source>
</evidence>
<dbReference type="GO" id="GO:0016787">
    <property type="term" value="F:hydrolase activity"/>
    <property type="evidence" value="ECO:0007669"/>
    <property type="project" value="UniProtKB-KW"/>
</dbReference>
<dbReference type="InterPro" id="IPR029058">
    <property type="entry name" value="AB_hydrolase_fold"/>
</dbReference>
<proteinExistence type="predicted"/>
<dbReference type="Gene3D" id="3.40.50.1820">
    <property type="entry name" value="alpha/beta hydrolase"/>
    <property type="match status" value="1"/>
</dbReference>
<keyword evidence="2" id="KW-1185">Reference proteome</keyword>
<sequence>MSVRVRFQVRLPAGTPPGQVFLTGTPRAWSDDPRGWTFDAGDRLDADFPPGTLASLKVRLLRHDGTVTEEGDPWGGRAPAHKLVIQGDHMQADRTVTLTVAGWQDGRGGAGRPMTAAPPREEWTLAAPWGEQRVRLWWPAGTRATDLPRLLLHDGQNVFDEGPTFAGQSWHAADAAQAAADTGRPCLLVGLSVNEERSRRYLPFAVHLNGHRPGADEYLNWIARTLMPALDRRFGTVGAGRTALAGSSFGGHVTLYGGLRDPGRYGTLGVFSPSLWPADHALPRWVAARADPAARVWLDAGDHEGDTLTDSARSVQDVRQLGEALHGRVREVHFSVGAGHWHDETAWKERFPAFLAWWLGGLPG</sequence>
<reference evidence="2" key="1">
    <citation type="journal article" date="2019" name="Int. J. Syst. Evol. Microbiol.">
        <title>The Global Catalogue of Microorganisms (GCM) 10K type strain sequencing project: providing services to taxonomists for standard genome sequencing and annotation.</title>
        <authorList>
            <consortium name="The Broad Institute Genomics Platform"/>
            <consortium name="The Broad Institute Genome Sequencing Center for Infectious Disease"/>
            <person name="Wu L."/>
            <person name="Ma J."/>
        </authorList>
    </citation>
    <scope>NUCLEOTIDE SEQUENCE [LARGE SCALE GENOMIC DNA]</scope>
    <source>
        <strain evidence="2">KCTC 33842</strain>
    </source>
</reference>
<gene>
    <name evidence="1" type="ORF">ACFSR9_08205</name>
</gene>
<comment type="caution">
    <text evidence="1">The sequence shown here is derived from an EMBL/GenBank/DDBJ whole genome shotgun (WGS) entry which is preliminary data.</text>
</comment>
<dbReference type="PANTHER" id="PTHR48098">
    <property type="entry name" value="ENTEROCHELIN ESTERASE-RELATED"/>
    <property type="match status" value="1"/>
</dbReference>
<keyword evidence="1" id="KW-0378">Hydrolase</keyword>
<evidence type="ECO:0000313" key="2">
    <source>
        <dbReference type="Proteomes" id="UP001597475"/>
    </source>
</evidence>
<name>A0ABW5P336_9DEIO</name>
<dbReference type="InterPro" id="IPR050583">
    <property type="entry name" value="Mycobacterial_A85_antigen"/>
</dbReference>
<dbReference type="InterPro" id="IPR000801">
    <property type="entry name" value="Esterase-like"/>
</dbReference>
<organism evidence="1 2">
    <name type="scientific">Deinococcus taklimakanensis</name>
    <dbReference type="NCBI Taxonomy" id="536443"/>
    <lineage>
        <taxon>Bacteria</taxon>
        <taxon>Thermotogati</taxon>
        <taxon>Deinococcota</taxon>
        <taxon>Deinococci</taxon>
        <taxon>Deinococcales</taxon>
        <taxon>Deinococcaceae</taxon>
        <taxon>Deinococcus</taxon>
    </lineage>
</organism>
<dbReference type="PANTHER" id="PTHR48098:SF6">
    <property type="entry name" value="FERRI-BACILLIBACTIN ESTERASE BESA"/>
    <property type="match status" value="1"/>
</dbReference>
<dbReference type="Pfam" id="PF00756">
    <property type="entry name" value="Esterase"/>
    <property type="match status" value="1"/>
</dbReference>